<dbReference type="AlphaFoldDB" id="A0A9W7D668"/>
<organism evidence="1 2">
    <name type="scientific">Phytophthora fragariaefolia</name>
    <dbReference type="NCBI Taxonomy" id="1490495"/>
    <lineage>
        <taxon>Eukaryota</taxon>
        <taxon>Sar</taxon>
        <taxon>Stramenopiles</taxon>
        <taxon>Oomycota</taxon>
        <taxon>Peronosporomycetes</taxon>
        <taxon>Peronosporales</taxon>
        <taxon>Peronosporaceae</taxon>
        <taxon>Phytophthora</taxon>
    </lineage>
</organism>
<dbReference type="EMBL" id="BSXT01005184">
    <property type="protein sequence ID" value="GMF59980.1"/>
    <property type="molecule type" value="Genomic_DNA"/>
</dbReference>
<gene>
    <name evidence="1" type="ORF">Pfra01_002601700</name>
</gene>
<comment type="caution">
    <text evidence="1">The sequence shown here is derived from an EMBL/GenBank/DDBJ whole genome shotgun (WGS) entry which is preliminary data.</text>
</comment>
<keyword evidence="2" id="KW-1185">Reference proteome</keyword>
<proteinExistence type="predicted"/>
<dbReference type="Proteomes" id="UP001165121">
    <property type="component" value="Unassembled WGS sequence"/>
</dbReference>
<evidence type="ECO:0000313" key="1">
    <source>
        <dbReference type="EMBL" id="GMF59980.1"/>
    </source>
</evidence>
<accession>A0A9W7D668</accession>
<sequence length="119" mass="13024">MGPMRVVEPTGYENFVLKREDRNGTPELMIAYASLLVSYQSPTSISRRVADDINQQLEYEDKSVRSVDVEATGAPVFATAAGDVVRASAGVAKRRRDAAADAGIADDTVPKLVELRRRR</sequence>
<name>A0A9W7D668_9STRA</name>
<protein>
    <submittedName>
        <fullName evidence="1">Unnamed protein product</fullName>
    </submittedName>
</protein>
<evidence type="ECO:0000313" key="2">
    <source>
        <dbReference type="Proteomes" id="UP001165121"/>
    </source>
</evidence>
<reference evidence="1" key="1">
    <citation type="submission" date="2023-04" db="EMBL/GenBank/DDBJ databases">
        <title>Phytophthora fragariaefolia NBRC 109709.</title>
        <authorList>
            <person name="Ichikawa N."/>
            <person name="Sato H."/>
            <person name="Tonouchi N."/>
        </authorList>
    </citation>
    <scope>NUCLEOTIDE SEQUENCE</scope>
    <source>
        <strain evidence="1">NBRC 109709</strain>
    </source>
</reference>